<gene>
    <name evidence="3" type="ORF">ACFFV7_26515</name>
</gene>
<reference evidence="3 4" key="1">
    <citation type="submission" date="2024-09" db="EMBL/GenBank/DDBJ databases">
        <authorList>
            <person name="Sun Q."/>
            <person name="Mori K."/>
        </authorList>
    </citation>
    <scope>NUCLEOTIDE SEQUENCE [LARGE SCALE GENOMIC DNA]</scope>
    <source>
        <strain evidence="3 4">CCM 3426</strain>
    </source>
</reference>
<organism evidence="3 4">
    <name type="scientific">Nonomuraea spiralis</name>
    <dbReference type="NCBI Taxonomy" id="46182"/>
    <lineage>
        <taxon>Bacteria</taxon>
        <taxon>Bacillati</taxon>
        <taxon>Actinomycetota</taxon>
        <taxon>Actinomycetes</taxon>
        <taxon>Streptosporangiales</taxon>
        <taxon>Streptosporangiaceae</taxon>
        <taxon>Nonomuraea</taxon>
    </lineage>
</organism>
<dbReference type="InterPro" id="IPR015943">
    <property type="entry name" value="WD40/YVTN_repeat-like_dom_sf"/>
</dbReference>
<protein>
    <submittedName>
        <fullName evidence="3">WD40 repeat domain-containing protein</fullName>
    </submittedName>
</protein>
<evidence type="ECO:0000256" key="2">
    <source>
        <dbReference type="SAM" id="MobiDB-lite"/>
    </source>
</evidence>
<comment type="caution">
    <text evidence="3">The sequence shown here is derived from an EMBL/GenBank/DDBJ whole genome shotgun (WGS) entry which is preliminary data.</text>
</comment>
<dbReference type="InterPro" id="IPR001680">
    <property type="entry name" value="WD40_rpt"/>
</dbReference>
<dbReference type="EMBL" id="JBHMEI010000020">
    <property type="protein sequence ID" value="MFB9204774.1"/>
    <property type="molecule type" value="Genomic_DNA"/>
</dbReference>
<dbReference type="SMART" id="SM00320">
    <property type="entry name" value="WD40"/>
    <property type="match status" value="6"/>
</dbReference>
<dbReference type="Gene3D" id="2.130.10.10">
    <property type="entry name" value="YVTN repeat-like/Quinoprotein amine dehydrogenase"/>
    <property type="match status" value="2"/>
</dbReference>
<dbReference type="SUPFAM" id="SSF50978">
    <property type="entry name" value="WD40 repeat-like"/>
    <property type="match status" value="1"/>
</dbReference>
<keyword evidence="1" id="KW-0853">WD repeat</keyword>
<proteinExistence type="predicted"/>
<feature type="region of interest" description="Disordered" evidence="2">
    <location>
        <begin position="43"/>
        <end position="62"/>
    </location>
</feature>
<dbReference type="Proteomes" id="UP001589647">
    <property type="component" value="Unassembled WGS sequence"/>
</dbReference>
<accession>A0ABV5IJR3</accession>
<feature type="repeat" description="WD" evidence="1">
    <location>
        <begin position="111"/>
        <end position="145"/>
    </location>
</feature>
<dbReference type="PANTHER" id="PTHR19879:SF9">
    <property type="entry name" value="TRANSCRIPTION INITIATION FACTOR TFIID SUBUNIT 5"/>
    <property type="match status" value="1"/>
</dbReference>
<name>A0ABV5IJR3_9ACTN</name>
<dbReference type="PROSITE" id="PS50294">
    <property type="entry name" value="WD_REPEATS_REGION"/>
    <property type="match status" value="1"/>
</dbReference>
<evidence type="ECO:0000256" key="1">
    <source>
        <dbReference type="PROSITE-ProRule" id="PRU00221"/>
    </source>
</evidence>
<feature type="compositionally biased region" description="Low complexity" evidence="2">
    <location>
        <begin position="50"/>
        <end position="61"/>
    </location>
</feature>
<evidence type="ECO:0000313" key="4">
    <source>
        <dbReference type="Proteomes" id="UP001589647"/>
    </source>
</evidence>
<dbReference type="PROSITE" id="PS50082">
    <property type="entry name" value="WD_REPEATS_2"/>
    <property type="match status" value="3"/>
</dbReference>
<dbReference type="RefSeq" id="WP_189650313.1">
    <property type="nucleotide sequence ID" value="NZ_BMRC01000013.1"/>
</dbReference>
<dbReference type="InterPro" id="IPR036322">
    <property type="entry name" value="WD40_repeat_dom_sf"/>
</dbReference>
<feature type="repeat" description="WD" evidence="1">
    <location>
        <begin position="156"/>
        <end position="197"/>
    </location>
</feature>
<feature type="repeat" description="WD" evidence="1">
    <location>
        <begin position="289"/>
        <end position="325"/>
    </location>
</feature>
<keyword evidence="4" id="KW-1185">Reference proteome</keyword>
<dbReference type="Pfam" id="PF00400">
    <property type="entry name" value="WD40"/>
    <property type="match status" value="2"/>
</dbReference>
<dbReference type="PANTHER" id="PTHR19879">
    <property type="entry name" value="TRANSCRIPTION INITIATION FACTOR TFIID"/>
    <property type="match status" value="1"/>
</dbReference>
<sequence length="325" mass="33858">MIIDLLHDLRTRNGRTSIVLFDPAGGLLVAGASKAMTMWAVAGEGPPAPRGSARPGRGPRSVTTAGFHPLSPVLATNGGRDSVASFWSWEDGPGLTPVFVHPWSDKRAAMAAGQVGAAFGLAFRPGTATLATGHIQGAVRLWDVREPGRPYRLGSLKVRAAYVDALTFSPDGSTLAVADHAGNVDLWDVSARSAPVMTLTGGRASYLSFSPDGGMLAANTPFSVALWDTGELSARPAANLARGPGVPTGLARAVAFHPRLPVIACGDAQGAVSLWEVSEVRRPRLVSVTPVHHRPITTLSFHPSGTLLAVGARDGLTAVWTFAES</sequence>
<evidence type="ECO:0000313" key="3">
    <source>
        <dbReference type="EMBL" id="MFB9204774.1"/>
    </source>
</evidence>